<keyword evidence="2" id="KW-1185">Reference proteome</keyword>
<reference evidence="1 2" key="1">
    <citation type="submission" date="2020-08" db="EMBL/GenBank/DDBJ databases">
        <title>Genomic Encyclopedia of Type Strains, Phase IV (KMG-V): Genome sequencing to study the core and pangenomes of soil and plant-associated prokaryotes.</title>
        <authorList>
            <person name="Whitman W."/>
        </authorList>
    </citation>
    <scope>NUCLEOTIDE SEQUENCE [LARGE SCALE GENOMIC DNA]</scope>
    <source>
        <strain evidence="1 2">SEMIA 461</strain>
    </source>
</reference>
<name>A0ABR6J496_AGRRD</name>
<comment type="caution">
    <text evidence="1">The sequence shown here is derived from an EMBL/GenBank/DDBJ whole genome shotgun (WGS) entry which is preliminary data.</text>
</comment>
<evidence type="ECO:0000313" key="2">
    <source>
        <dbReference type="Proteomes" id="UP000534590"/>
    </source>
</evidence>
<proteinExistence type="predicted"/>
<protein>
    <submittedName>
        <fullName evidence="1">Uncharacterized protein</fullName>
    </submittedName>
</protein>
<gene>
    <name evidence="1" type="ORF">GGE40_001440</name>
</gene>
<dbReference type="Proteomes" id="UP000534590">
    <property type="component" value="Unassembled WGS sequence"/>
</dbReference>
<sequence length="36" mass="4054">MATAARRNVRFFKATFEQKKPGLRAGLSITDNVRSD</sequence>
<organism evidence="1 2">
    <name type="scientific">Agrobacterium radiobacter</name>
    <dbReference type="NCBI Taxonomy" id="362"/>
    <lineage>
        <taxon>Bacteria</taxon>
        <taxon>Pseudomonadati</taxon>
        <taxon>Pseudomonadota</taxon>
        <taxon>Alphaproteobacteria</taxon>
        <taxon>Hyphomicrobiales</taxon>
        <taxon>Rhizobiaceae</taxon>
        <taxon>Rhizobium/Agrobacterium group</taxon>
        <taxon>Agrobacterium</taxon>
        <taxon>Agrobacterium tumefaciens complex</taxon>
    </lineage>
</organism>
<dbReference type="EMBL" id="JACIHP010000001">
    <property type="protein sequence ID" value="MBB4489660.1"/>
    <property type="molecule type" value="Genomic_DNA"/>
</dbReference>
<evidence type="ECO:0000313" key="1">
    <source>
        <dbReference type="EMBL" id="MBB4489660.1"/>
    </source>
</evidence>
<accession>A0ABR6J496</accession>